<organism evidence="2 3">
    <name type="scientific">Halobacterium bonnevillei</name>
    <dbReference type="NCBI Taxonomy" id="2692200"/>
    <lineage>
        <taxon>Archaea</taxon>
        <taxon>Methanobacteriati</taxon>
        <taxon>Methanobacteriota</taxon>
        <taxon>Stenosarchaea group</taxon>
        <taxon>Halobacteria</taxon>
        <taxon>Halobacteriales</taxon>
        <taxon>Halobacteriaceae</taxon>
        <taxon>Halobacterium</taxon>
    </lineage>
</organism>
<evidence type="ECO:0000313" key="2">
    <source>
        <dbReference type="EMBL" id="MXR21981.1"/>
    </source>
</evidence>
<gene>
    <name evidence="2" type="ORF">GRX66_15755</name>
</gene>
<proteinExistence type="predicted"/>
<evidence type="ECO:0000313" key="3">
    <source>
        <dbReference type="Proteomes" id="UP000471521"/>
    </source>
</evidence>
<sequence length="326" mass="33279">MSDTTGGDHVSVSGSASYDRVDCATFENSGKATVTGLLRADRVDSSGKLRAGSLDAGSVDVRKKLVVEGDATVEDLDSSGKTVVRGDARADELDGSGKTVVRGDASIDRLDGSGKTSVDGNFDGQEVDTSGTLDVDGNASVDRLDGSGKTSVDGNFDGHEIETSGKLAVGGSLVAANVDVSGNLRVDGLTDVTDLVVDGAGTFEDVNADALTATGSLRAGDVAARRFELTLGDESRVDSVRATEVVVRAGERGRSLVTKLLGRDDAVLAVDTVEGETVDLDVTDAETVVGDRVTLGPDASVGVVYSDDVDAAPDADVGDVKSRDAY</sequence>
<protein>
    <recommendedName>
        <fullName evidence="4">Polymer-forming cytoskeletal protein</fullName>
    </recommendedName>
</protein>
<keyword evidence="3" id="KW-1185">Reference proteome</keyword>
<dbReference type="OrthoDB" id="253457at2157"/>
<feature type="region of interest" description="Disordered" evidence="1">
    <location>
        <begin position="112"/>
        <end position="157"/>
    </location>
</feature>
<dbReference type="RefSeq" id="WP_159527388.1">
    <property type="nucleotide sequence ID" value="NZ_WUUU01000181.1"/>
</dbReference>
<dbReference type="AlphaFoldDB" id="A0A6B0SR04"/>
<evidence type="ECO:0000256" key="1">
    <source>
        <dbReference type="SAM" id="MobiDB-lite"/>
    </source>
</evidence>
<reference evidence="2 3" key="1">
    <citation type="submission" date="2019-12" db="EMBL/GenBank/DDBJ databases">
        <title>Isolation and characterization of three novel carbon monoxide-oxidizing members of Halobacteria from salione crusts and soils.</title>
        <authorList>
            <person name="Myers M.R."/>
            <person name="King G.M."/>
        </authorList>
    </citation>
    <scope>NUCLEOTIDE SEQUENCE [LARGE SCALE GENOMIC DNA]</scope>
    <source>
        <strain evidence="2 3">PCN9</strain>
    </source>
</reference>
<comment type="caution">
    <text evidence="2">The sequence shown here is derived from an EMBL/GenBank/DDBJ whole genome shotgun (WGS) entry which is preliminary data.</text>
</comment>
<evidence type="ECO:0008006" key="4">
    <source>
        <dbReference type="Google" id="ProtNLM"/>
    </source>
</evidence>
<dbReference type="EMBL" id="WUUU01000181">
    <property type="protein sequence ID" value="MXR21981.1"/>
    <property type="molecule type" value="Genomic_DNA"/>
</dbReference>
<accession>A0A6B0SR04</accession>
<dbReference type="Proteomes" id="UP000471521">
    <property type="component" value="Unassembled WGS sequence"/>
</dbReference>
<name>A0A6B0SR04_9EURY</name>